<dbReference type="PROSITE" id="PS50043">
    <property type="entry name" value="HTH_LUXR_2"/>
    <property type="match status" value="1"/>
</dbReference>
<dbReference type="OrthoDB" id="9797341at2"/>
<dbReference type="InterPro" id="IPR000792">
    <property type="entry name" value="Tscrpt_reg_LuxR_C"/>
</dbReference>
<dbReference type="SMART" id="SM00421">
    <property type="entry name" value="HTH_LUXR"/>
    <property type="match status" value="1"/>
</dbReference>
<name>A0A563U5T7_9SPHI</name>
<evidence type="ECO:0000259" key="4">
    <source>
        <dbReference type="PROSITE" id="PS50043"/>
    </source>
</evidence>
<evidence type="ECO:0000259" key="5">
    <source>
        <dbReference type="PROSITE" id="PS50110"/>
    </source>
</evidence>
<protein>
    <submittedName>
        <fullName evidence="6">Response regulator transcription factor</fullName>
    </submittedName>
</protein>
<dbReference type="GO" id="GO:0006355">
    <property type="term" value="P:regulation of DNA-templated transcription"/>
    <property type="evidence" value="ECO:0007669"/>
    <property type="project" value="InterPro"/>
</dbReference>
<dbReference type="Proteomes" id="UP000318010">
    <property type="component" value="Unassembled WGS sequence"/>
</dbReference>
<keyword evidence="2" id="KW-0238">DNA-binding</keyword>
<dbReference type="InterPro" id="IPR039420">
    <property type="entry name" value="WalR-like"/>
</dbReference>
<dbReference type="GO" id="GO:0003677">
    <property type="term" value="F:DNA binding"/>
    <property type="evidence" value="ECO:0007669"/>
    <property type="project" value="UniProtKB-KW"/>
</dbReference>
<dbReference type="RefSeq" id="WP_146269707.1">
    <property type="nucleotide sequence ID" value="NZ_VOEI01000002.1"/>
</dbReference>
<sequence>MHHNIDIVIADDHEIFLDGLSLMLSRQHGFKVVGRASNGAQLLDIVNKAKPDVVLTDIKMPVLDGIASTRQMLQTWPDLKVIALSMFDEENLIVEMLEAGAKGYLLKNAHKNEIAEAVTSVYEGKNYYCAKTSSALAGMIVRSKFKSTTSDPIIELSERERTIIQMICCQRTAQEIADTVYLSKRTVEGCRIKIFEKVKVKNLGGLIIFALKHKLVHENELI</sequence>
<reference evidence="6 7" key="1">
    <citation type="submission" date="2019-07" db="EMBL/GenBank/DDBJ databases">
        <authorList>
            <person name="Kim J."/>
        </authorList>
    </citation>
    <scope>NUCLEOTIDE SEQUENCE [LARGE SCALE GENOMIC DNA]</scope>
    <source>
        <strain evidence="6 7">MJ1a</strain>
    </source>
</reference>
<dbReference type="SMART" id="SM00448">
    <property type="entry name" value="REC"/>
    <property type="match status" value="1"/>
</dbReference>
<dbReference type="CDD" id="cd17535">
    <property type="entry name" value="REC_NarL-like"/>
    <property type="match status" value="1"/>
</dbReference>
<proteinExistence type="predicted"/>
<dbReference type="PANTHER" id="PTHR43214">
    <property type="entry name" value="TWO-COMPONENT RESPONSE REGULATOR"/>
    <property type="match status" value="1"/>
</dbReference>
<dbReference type="AlphaFoldDB" id="A0A563U5T7"/>
<dbReference type="GO" id="GO:0000160">
    <property type="term" value="P:phosphorelay signal transduction system"/>
    <property type="evidence" value="ECO:0007669"/>
    <property type="project" value="InterPro"/>
</dbReference>
<dbReference type="InterPro" id="IPR058245">
    <property type="entry name" value="NreC/VraR/RcsB-like_REC"/>
</dbReference>
<feature type="domain" description="HTH luxR-type" evidence="4">
    <location>
        <begin position="149"/>
        <end position="214"/>
    </location>
</feature>
<evidence type="ECO:0000256" key="1">
    <source>
        <dbReference type="ARBA" id="ARBA00022553"/>
    </source>
</evidence>
<dbReference type="Pfam" id="PF00196">
    <property type="entry name" value="GerE"/>
    <property type="match status" value="1"/>
</dbReference>
<dbReference type="SUPFAM" id="SSF52172">
    <property type="entry name" value="CheY-like"/>
    <property type="match status" value="1"/>
</dbReference>
<organism evidence="6 7">
    <name type="scientific">Mucilaginibacter achroorhodeus</name>
    <dbReference type="NCBI Taxonomy" id="2599294"/>
    <lineage>
        <taxon>Bacteria</taxon>
        <taxon>Pseudomonadati</taxon>
        <taxon>Bacteroidota</taxon>
        <taxon>Sphingobacteriia</taxon>
        <taxon>Sphingobacteriales</taxon>
        <taxon>Sphingobacteriaceae</taxon>
        <taxon>Mucilaginibacter</taxon>
    </lineage>
</organism>
<keyword evidence="1 3" id="KW-0597">Phosphoprotein</keyword>
<feature type="modified residue" description="4-aspartylphosphate" evidence="3">
    <location>
        <position position="57"/>
    </location>
</feature>
<evidence type="ECO:0000256" key="2">
    <source>
        <dbReference type="ARBA" id="ARBA00023125"/>
    </source>
</evidence>
<comment type="caution">
    <text evidence="6">The sequence shown here is derived from an EMBL/GenBank/DDBJ whole genome shotgun (WGS) entry which is preliminary data.</text>
</comment>
<gene>
    <name evidence="6" type="ORF">FPZ42_06590</name>
</gene>
<dbReference type="EMBL" id="VOEI01000002">
    <property type="protein sequence ID" value="TWR26702.1"/>
    <property type="molecule type" value="Genomic_DNA"/>
</dbReference>
<dbReference type="SUPFAM" id="SSF46894">
    <property type="entry name" value="C-terminal effector domain of the bipartite response regulators"/>
    <property type="match status" value="1"/>
</dbReference>
<dbReference type="Gene3D" id="3.40.50.2300">
    <property type="match status" value="1"/>
</dbReference>
<evidence type="ECO:0000256" key="3">
    <source>
        <dbReference type="PROSITE-ProRule" id="PRU00169"/>
    </source>
</evidence>
<feature type="domain" description="Response regulatory" evidence="5">
    <location>
        <begin position="6"/>
        <end position="122"/>
    </location>
</feature>
<dbReference type="InterPro" id="IPR001789">
    <property type="entry name" value="Sig_transdc_resp-reg_receiver"/>
</dbReference>
<dbReference type="InterPro" id="IPR011006">
    <property type="entry name" value="CheY-like_superfamily"/>
</dbReference>
<evidence type="ECO:0000313" key="6">
    <source>
        <dbReference type="EMBL" id="TWR26702.1"/>
    </source>
</evidence>
<keyword evidence="7" id="KW-1185">Reference proteome</keyword>
<evidence type="ECO:0000313" key="7">
    <source>
        <dbReference type="Proteomes" id="UP000318010"/>
    </source>
</evidence>
<dbReference type="InterPro" id="IPR016032">
    <property type="entry name" value="Sig_transdc_resp-reg_C-effctor"/>
</dbReference>
<dbReference type="Pfam" id="PF00072">
    <property type="entry name" value="Response_reg"/>
    <property type="match status" value="1"/>
</dbReference>
<dbReference type="PROSITE" id="PS50110">
    <property type="entry name" value="RESPONSE_REGULATORY"/>
    <property type="match status" value="1"/>
</dbReference>
<dbReference type="PANTHER" id="PTHR43214:SF43">
    <property type="entry name" value="TWO-COMPONENT RESPONSE REGULATOR"/>
    <property type="match status" value="1"/>
</dbReference>
<accession>A0A563U5T7</accession>